<proteinExistence type="predicted"/>
<feature type="region of interest" description="Disordered" evidence="1">
    <location>
        <begin position="131"/>
        <end position="153"/>
    </location>
</feature>
<organism evidence="3 4">
    <name type="scientific">Fusarium sarcochroum</name>
    <dbReference type="NCBI Taxonomy" id="1208366"/>
    <lineage>
        <taxon>Eukaryota</taxon>
        <taxon>Fungi</taxon>
        <taxon>Dikarya</taxon>
        <taxon>Ascomycota</taxon>
        <taxon>Pezizomycotina</taxon>
        <taxon>Sordariomycetes</taxon>
        <taxon>Hypocreomycetidae</taxon>
        <taxon>Hypocreales</taxon>
        <taxon>Nectriaceae</taxon>
        <taxon>Fusarium</taxon>
        <taxon>Fusarium lateritium species complex</taxon>
    </lineage>
</organism>
<dbReference type="EMBL" id="JABEXW010000955">
    <property type="protein sequence ID" value="KAF4950700.1"/>
    <property type="molecule type" value="Genomic_DNA"/>
</dbReference>
<dbReference type="InterPro" id="IPR046797">
    <property type="entry name" value="PDDEXK_12"/>
</dbReference>
<dbReference type="OrthoDB" id="5244165at2759"/>
<dbReference type="Pfam" id="PF20516">
    <property type="entry name" value="PDDEXK_12"/>
    <property type="match status" value="1"/>
</dbReference>
<evidence type="ECO:0000313" key="3">
    <source>
        <dbReference type="EMBL" id="KAF4950700.1"/>
    </source>
</evidence>
<gene>
    <name evidence="3" type="ORF">FSARC_13104</name>
</gene>
<feature type="domain" description="PD-(D/E)XK nuclease-like" evidence="2">
    <location>
        <begin position="149"/>
        <end position="306"/>
    </location>
</feature>
<dbReference type="Proteomes" id="UP000622797">
    <property type="component" value="Unassembled WGS sequence"/>
</dbReference>
<evidence type="ECO:0000259" key="2">
    <source>
        <dbReference type="Pfam" id="PF20516"/>
    </source>
</evidence>
<evidence type="ECO:0000256" key="1">
    <source>
        <dbReference type="SAM" id="MobiDB-lite"/>
    </source>
</evidence>
<keyword evidence="4" id="KW-1185">Reference proteome</keyword>
<dbReference type="AlphaFoldDB" id="A0A8H4T3K7"/>
<evidence type="ECO:0000313" key="4">
    <source>
        <dbReference type="Proteomes" id="UP000622797"/>
    </source>
</evidence>
<protein>
    <recommendedName>
        <fullName evidence="2">PD-(D/E)XK nuclease-like domain-containing protein</fullName>
    </recommendedName>
</protein>
<feature type="compositionally biased region" description="Polar residues" evidence="1">
    <location>
        <begin position="144"/>
        <end position="153"/>
    </location>
</feature>
<comment type="caution">
    <text evidence="3">The sequence shown here is derived from an EMBL/GenBank/DDBJ whole genome shotgun (WGS) entry which is preliminary data.</text>
</comment>
<name>A0A8H4T3K7_9HYPO</name>
<reference evidence="3" key="2">
    <citation type="submission" date="2020-05" db="EMBL/GenBank/DDBJ databases">
        <authorList>
            <person name="Kim H.-S."/>
            <person name="Proctor R.H."/>
            <person name="Brown D.W."/>
        </authorList>
    </citation>
    <scope>NUCLEOTIDE SEQUENCE</scope>
    <source>
        <strain evidence="3">NRRL 20472</strain>
    </source>
</reference>
<sequence>MEAFVVQAWINDVNAALANSNIRFNTVSDIEKVLPKDLKTLVDSLARVEAAEFIIPGLHRDHPSLQSSKVHAYSWQHANEQANLAILQADLTYLQKLVEIARDDDFLQVEPITPGGIASTFRTGLENGRYISSEESEPSAPEHGNNSASSQTRSNFVASSVNKMVDFPPVLQHHGSKLETLIWGFFKKQPLGENAVNQTMYEPVPVRPACLFIETTTSIGTIDTANYKLGVWVGAWQERMRSIIVMAGSQEKVLTIPVVQVHSSICVILFLVDIGSEIIGDTDSLVRMYQIQAAIVAIASWAKETYEAWLTDSLEHVTSARVSET</sequence>
<reference evidence="3" key="1">
    <citation type="journal article" date="2020" name="BMC Genomics">
        <title>Correction to: Identification and distribution of gene clusters required for synthesis of sphingolipid metabolism inhibitors in diverse species of the filamentous fungus Fusarium.</title>
        <authorList>
            <person name="Kim H.S."/>
            <person name="Lohmar J.M."/>
            <person name="Busman M."/>
            <person name="Brown D.W."/>
            <person name="Naumann T.A."/>
            <person name="Divon H.H."/>
            <person name="Lysoe E."/>
            <person name="Uhlig S."/>
            <person name="Proctor R.H."/>
        </authorList>
    </citation>
    <scope>NUCLEOTIDE SEQUENCE</scope>
    <source>
        <strain evidence="3">NRRL 20472</strain>
    </source>
</reference>
<accession>A0A8H4T3K7</accession>